<reference evidence="1 2" key="1">
    <citation type="journal article" date="2020" name="Microorganisms">
        <title>Osmotic Adaptation and Compatible Solute Biosynthesis of Phototrophic Bacteria as Revealed from Genome Analyses.</title>
        <authorList>
            <person name="Imhoff J.F."/>
            <person name="Rahn T."/>
            <person name="Kunzel S."/>
            <person name="Keller A."/>
            <person name="Neulinger S.C."/>
        </authorList>
    </citation>
    <scope>NUCLEOTIDE SEQUENCE [LARGE SCALE GENOMIC DNA]</scope>
    <source>
        <strain evidence="1 2">DSM 9895</strain>
    </source>
</reference>
<evidence type="ECO:0000313" key="1">
    <source>
        <dbReference type="EMBL" id="MBK1669833.1"/>
    </source>
</evidence>
<keyword evidence="2" id="KW-1185">Reference proteome</keyword>
<evidence type="ECO:0000313" key="2">
    <source>
        <dbReference type="Proteomes" id="UP001296873"/>
    </source>
</evidence>
<organism evidence="1 2">
    <name type="scientific">Rhodovibrio sodomensis</name>
    <dbReference type="NCBI Taxonomy" id="1088"/>
    <lineage>
        <taxon>Bacteria</taxon>
        <taxon>Pseudomonadati</taxon>
        <taxon>Pseudomonadota</taxon>
        <taxon>Alphaproteobacteria</taxon>
        <taxon>Rhodospirillales</taxon>
        <taxon>Rhodovibrionaceae</taxon>
        <taxon>Rhodovibrio</taxon>
    </lineage>
</organism>
<comment type="caution">
    <text evidence="1">The sequence shown here is derived from an EMBL/GenBank/DDBJ whole genome shotgun (WGS) entry which is preliminary data.</text>
</comment>
<dbReference type="EMBL" id="NRRL01000063">
    <property type="protein sequence ID" value="MBK1669833.1"/>
    <property type="molecule type" value="Genomic_DNA"/>
</dbReference>
<protein>
    <submittedName>
        <fullName evidence="1">Uncharacterized protein</fullName>
    </submittedName>
</protein>
<sequence>MHSYRHHGAKVRDLGEDAPVVIWDDQNRIAQAAKQVALDDGEVEIRVTLGIAAALDPQIVPPGGFDPGALRFGGLEVAIDPDERARVGMDQASADQFIAQISDACRDNEEKAFAEEQAELLRAALARLMRVIGQEGERPQHENLQMFFDDAAESQDADAFWWGQMHSGYGVQIFDLTAIREDRLHEAVARVLSEAVVWLDIGEGTGRDAGASLSLWCDEEGRNAVISVEYAKQVAEGLAAESLTPLLWCRLNLGEGDEDYRKAVADLFEDAKNALEAHLSGEDVHVPEEMPTLQI</sequence>
<accession>A0ABS1DJD2</accession>
<proteinExistence type="predicted"/>
<dbReference type="Proteomes" id="UP001296873">
    <property type="component" value="Unassembled WGS sequence"/>
</dbReference>
<gene>
    <name evidence="1" type="ORF">CKO28_17495</name>
</gene>
<name>A0ABS1DJD2_9PROT</name>